<evidence type="ECO:0000313" key="2">
    <source>
        <dbReference type="Proteomes" id="UP000257109"/>
    </source>
</evidence>
<gene>
    <name evidence="1" type="ORF">CR513_40572</name>
</gene>
<dbReference type="AlphaFoldDB" id="A0A371FLB4"/>
<comment type="caution">
    <text evidence="1">The sequence shown here is derived from an EMBL/GenBank/DDBJ whole genome shotgun (WGS) entry which is preliminary data.</text>
</comment>
<sequence>MDVKTSFLNGCQDNKRFTSGYIYMLAGEAISWKFVKQTLIVPSTMVVEFVTYFEASNHGNNKVDDVVYILNSLVFPCMQ</sequence>
<reference evidence="1" key="1">
    <citation type="submission" date="2018-05" db="EMBL/GenBank/DDBJ databases">
        <title>Draft genome of Mucuna pruriens seed.</title>
        <authorList>
            <person name="Nnadi N.E."/>
            <person name="Vos R."/>
            <person name="Hasami M.H."/>
            <person name="Devisetty U.K."/>
            <person name="Aguiy J.C."/>
        </authorList>
    </citation>
    <scope>NUCLEOTIDE SEQUENCE [LARGE SCALE GENOMIC DNA]</scope>
    <source>
        <strain evidence="1">JCA_2017</strain>
    </source>
</reference>
<keyword evidence="2" id="KW-1185">Reference proteome</keyword>
<dbReference type="Proteomes" id="UP000257109">
    <property type="component" value="Unassembled WGS sequence"/>
</dbReference>
<name>A0A371FLB4_MUCPR</name>
<evidence type="ECO:0008006" key="3">
    <source>
        <dbReference type="Google" id="ProtNLM"/>
    </source>
</evidence>
<evidence type="ECO:0000313" key="1">
    <source>
        <dbReference type="EMBL" id="RDX79051.1"/>
    </source>
</evidence>
<dbReference type="EMBL" id="QJKJ01008660">
    <property type="protein sequence ID" value="RDX79051.1"/>
    <property type="molecule type" value="Genomic_DNA"/>
</dbReference>
<proteinExistence type="predicted"/>
<feature type="non-terminal residue" evidence="1">
    <location>
        <position position="1"/>
    </location>
</feature>
<accession>A0A371FLB4</accession>
<protein>
    <recommendedName>
        <fullName evidence="3">Reverse transcriptase Ty1/copia-type domain-containing protein</fullName>
    </recommendedName>
</protein>
<dbReference type="OrthoDB" id="1645289at2759"/>
<organism evidence="1 2">
    <name type="scientific">Mucuna pruriens</name>
    <name type="common">Velvet bean</name>
    <name type="synonym">Dolichos pruriens</name>
    <dbReference type="NCBI Taxonomy" id="157652"/>
    <lineage>
        <taxon>Eukaryota</taxon>
        <taxon>Viridiplantae</taxon>
        <taxon>Streptophyta</taxon>
        <taxon>Embryophyta</taxon>
        <taxon>Tracheophyta</taxon>
        <taxon>Spermatophyta</taxon>
        <taxon>Magnoliopsida</taxon>
        <taxon>eudicotyledons</taxon>
        <taxon>Gunneridae</taxon>
        <taxon>Pentapetalae</taxon>
        <taxon>rosids</taxon>
        <taxon>fabids</taxon>
        <taxon>Fabales</taxon>
        <taxon>Fabaceae</taxon>
        <taxon>Papilionoideae</taxon>
        <taxon>50 kb inversion clade</taxon>
        <taxon>NPAAA clade</taxon>
        <taxon>indigoferoid/millettioid clade</taxon>
        <taxon>Phaseoleae</taxon>
        <taxon>Mucuna</taxon>
    </lineage>
</organism>